<sequence>MAVTGVAEHELYGKCPYVTVQKVLTGKWTLLIMHHLENGPLRFKELERVLAPITQATLTKQLRTMERNGLIHRKVYNQIPPKVEYSLSEIGAKFSVVLAALGEWGQDYLDYLREEGEIDTDK</sequence>
<evidence type="ECO:0000259" key="4">
    <source>
        <dbReference type="PROSITE" id="PS51118"/>
    </source>
</evidence>
<protein>
    <submittedName>
        <fullName evidence="5">Helix-turn-helix transcriptional regulator</fullName>
    </submittedName>
</protein>
<evidence type="ECO:0000256" key="3">
    <source>
        <dbReference type="ARBA" id="ARBA00023163"/>
    </source>
</evidence>
<keyword evidence="1" id="KW-0805">Transcription regulation</keyword>
<dbReference type="PANTHER" id="PTHR33204:SF29">
    <property type="entry name" value="TRANSCRIPTIONAL REGULATOR"/>
    <property type="match status" value="1"/>
</dbReference>
<accession>A0ABS2GI76</accession>
<name>A0ABS2GI76_9FIRM</name>
<dbReference type="EMBL" id="JACJLA010000010">
    <property type="protein sequence ID" value="MBM6912958.1"/>
    <property type="molecule type" value="Genomic_DNA"/>
</dbReference>
<dbReference type="SUPFAM" id="SSF46785">
    <property type="entry name" value="Winged helix' DNA-binding domain"/>
    <property type="match status" value="1"/>
</dbReference>
<dbReference type="PANTHER" id="PTHR33204">
    <property type="entry name" value="TRANSCRIPTIONAL REGULATOR, MARR FAMILY"/>
    <property type="match status" value="1"/>
</dbReference>
<evidence type="ECO:0000256" key="2">
    <source>
        <dbReference type="ARBA" id="ARBA00023125"/>
    </source>
</evidence>
<evidence type="ECO:0000313" key="5">
    <source>
        <dbReference type="EMBL" id="MBM6912958.1"/>
    </source>
</evidence>
<dbReference type="InterPro" id="IPR036390">
    <property type="entry name" value="WH_DNA-bd_sf"/>
</dbReference>
<reference evidence="5 6" key="1">
    <citation type="journal article" date="2021" name="Sci. Rep.">
        <title>The distribution of antibiotic resistance genes in chicken gut microbiota commensals.</title>
        <authorList>
            <person name="Juricova H."/>
            <person name="Matiasovicova J."/>
            <person name="Kubasova T."/>
            <person name="Cejkova D."/>
            <person name="Rychlik I."/>
        </authorList>
    </citation>
    <scope>NUCLEOTIDE SEQUENCE [LARGE SCALE GENOMIC DNA]</scope>
    <source>
        <strain evidence="5 6">An537</strain>
    </source>
</reference>
<dbReference type="RefSeq" id="WP_205087961.1">
    <property type="nucleotide sequence ID" value="NZ_JACJLA010000010.1"/>
</dbReference>
<feature type="domain" description="HTH hxlR-type" evidence="4">
    <location>
        <begin position="15"/>
        <end position="113"/>
    </location>
</feature>
<dbReference type="Pfam" id="PF01638">
    <property type="entry name" value="HxlR"/>
    <property type="match status" value="1"/>
</dbReference>
<evidence type="ECO:0000313" key="6">
    <source>
        <dbReference type="Proteomes" id="UP000707138"/>
    </source>
</evidence>
<dbReference type="InterPro" id="IPR036388">
    <property type="entry name" value="WH-like_DNA-bd_sf"/>
</dbReference>
<evidence type="ECO:0000256" key="1">
    <source>
        <dbReference type="ARBA" id="ARBA00023015"/>
    </source>
</evidence>
<dbReference type="PROSITE" id="PS51118">
    <property type="entry name" value="HTH_HXLR"/>
    <property type="match status" value="1"/>
</dbReference>
<dbReference type="InterPro" id="IPR011991">
    <property type="entry name" value="ArsR-like_HTH"/>
</dbReference>
<dbReference type="InterPro" id="IPR002577">
    <property type="entry name" value="HTH_HxlR"/>
</dbReference>
<dbReference type="Proteomes" id="UP000707138">
    <property type="component" value="Unassembled WGS sequence"/>
</dbReference>
<gene>
    <name evidence="5" type="ORF">H6A01_06450</name>
</gene>
<comment type="caution">
    <text evidence="5">The sequence shown here is derived from an EMBL/GenBank/DDBJ whole genome shotgun (WGS) entry which is preliminary data.</text>
</comment>
<dbReference type="CDD" id="cd00090">
    <property type="entry name" value="HTH_ARSR"/>
    <property type="match status" value="1"/>
</dbReference>
<proteinExistence type="predicted"/>
<organism evidence="5 6">
    <name type="scientific">Veillonella magna</name>
    <dbReference type="NCBI Taxonomy" id="464322"/>
    <lineage>
        <taxon>Bacteria</taxon>
        <taxon>Bacillati</taxon>
        <taxon>Bacillota</taxon>
        <taxon>Negativicutes</taxon>
        <taxon>Veillonellales</taxon>
        <taxon>Veillonellaceae</taxon>
        <taxon>Veillonella</taxon>
    </lineage>
</organism>
<keyword evidence="6" id="KW-1185">Reference proteome</keyword>
<keyword evidence="2" id="KW-0238">DNA-binding</keyword>
<dbReference type="Gene3D" id="1.10.10.10">
    <property type="entry name" value="Winged helix-like DNA-binding domain superfamily/Winged helix DNA-binding domain"/>
    <property type="match status" value="1"/>
</dbReference>
<keyword evidence="3" id="KW-0804">Transcription</keyword>